<dbReference type="GO" id="GO:0009307">
    <property type="term" value="P:DNA restriction-modification system"/>
    <property type="evidence" value="ECO:0007669"/>
    <property type="project" value="UniProtKB-KW"/>
</dbReference>
<feature type="transmembrane region" description="Helical" evidence="8">
    <location>
        <begin position="639"/>
        <end position="657"/>
    </location>
</feature>
<evidence type="ECO:0000256" key="2">
    <source>
        <dbReference type="ARBA" id="ARBA00022603"/>
    </source>
</evidence>
<keyword evidence="8" id="KW-0812">Transmembrane</keyword>
<dbReference type="InterPro" id="IPR011639">
    <property type="entry name" value="MethylTrfase_TaqI-like_dom"/>
</dbReference>
<proteinExistence type="predicted"/>
<evidence type="ECO:0000313" key="11">
    <source>
        <dbReference type="EMBL" id="SET42107.1"/>
    </source>
</evidence>
<keyword evidence="8" id="KW-1133">Transmembrane helix</keyword>
<reference evidence="11 12" key="1">
    <citation type="submission" date="2016-10" db="EMBL/GenBank/DDBJ databases">
        <authorList>
            <person name="de Groot N.N."/>
        </authorList>
    </citation>
    <scope>NUCLEOTIDE SEQUENCE [LARGE SCALE GENOMIC DNA]</scope>
    <source>
        <strain evidence="11 12">DSM 18979</strain>
    </source>
</reference>
<evidence type="ECO:0000256" key="4">
    <source>
        <dbReference type="ARBA" id="ARBA00022691"/>
    </source>
</evidence>
<keyword evidence="2 11" id="KW-0489">Methyltransferase</keyword>
<dbReference type="Proteomes" id="UP000199568">
    <property type="component" value="Unassembled WGS sequence"/>
</dbReference>
<feature type="domain" description="Type II methyltransferase M.TaqI-like" evidence="9">
    <location>
        <begin position="223"/>
        <end position="376"/>
    </location>
</feature>
<dbReference type="PRINTS" id="PR00507">
    <property type="entry name" value="N12N6MTFRASE"/>
</dbReference>
<sequence>MLKAFKNDCKQLSTLIEERYNLSSIEVLFWIYFNIFFYNETCMMVTTYDKKLFLQKLEKHQIFHPYTKKYEMLDEEFYTQLYRTILKKYYCDDVKISIQGLEEIYESIIQQQLRLKTGSYYTPEAISKYMTMNSILTYVDNKIDHKNIKLENYILKRTDGFPLDYILQAISIIEEIRIIDIACGSGAFLRKTLHTLYNIISTLYQLIGRSICHKELIKQIIEKNIFGTDIQKTTGDMCKLLILMEAQILAEGPIGEVKLNVLHEDALKLEFDETAGFEKSFHIVIGNPPYIGERGNKALFDDIKGYEFGNKYYERKMDYFYFFIYKGYELLEERGLLCYITTNYFVTADGAKNLRCFLKNNFSFQTIINFNTLNLFPDAKGQHNMIFSLEKTTVEKPITLINFQGEKFSKESLYQLLMHPKSIPGLKRTEVAKGEIFNDQGHIFIQNYQGKMGVLNKIDKIANYRLDDLCYVNQGIVSGADRLTANWGAKLGIEEKIGAGIFVLNEEELEKLSLEEEVKENYCKAFYKNSYIKKYHTLENKGLYIVYIDNENLGDIGSYPNLYKHFYQYKVLLGERREVKNGVRKWYALQWPRKAEIFEGEKIVVPQRSLENTFAYIQGPWYASADVYYITKRHVNTSLLYLLGILNSSLMYFWLYLKGKRKGQQLELYATPLKGVPIYYPDNSEQLKALENLVEDMMRNYQNKEICEKIQSKIDKLVFKLYKLKYQEETEIVDFIKKQKR</sequence>
<keyword evidence="3 11" id="KW-0808">Transferase</keyword>
<keyword evidence="5" id="KW-0680">Restriction system</keyword>
<dbReference type="RefSeq" id="WP_090444107.1">
    <property type="nucleotide sequence ID" value="NZ_FOHU01000010.1"/>
</dbReference>
<dbReference type="OrthoDB" id="9815272at2"/>
<evidence type="ECO:0000256" key="3">
    <source>
        <dbReference type="ARBA" id="ARBA00022679"/>
    </source>
</evidence>
<name>A0A1I0EA64_9FIRM</name>
<comment type="catalytic activity">
    <reaction evidence="7">
        <text>a 2'-deoxyadenosine in DNA + S-adenosyl-L-methionine = an N(6)-methyl-2'-deoxyadenosine in DNA + S-adenosyl-L-homocysteine + H(+)</text>
        <dbReference type="Rhea" id="RHEA:15197"/>
        <dbReference type="Rhea" id="RHEA-COMP:12418"/>
        <dbReference type="Rhea" id="RHEA-COMP:12419"/>
        <dbReference type="ChEBI" id="CHEBI:15378"/>
        <dbReference type="ChEBI" id="CHEBI:57856"/>
        <dbReference type="ChEBI" id="CHEBI:59789"/>
        <dbReference type="ChEBI" id="CHEBI:90615"/>
        <dbReference type="ChEBI" id="CHEBI:90616"/>
        <dbReference type="EC" id="2.1.1.72"/>
    </reaction>
</comment>
<evidence type="ECO:0000256" key="8">
    <source>
        <dbReference type="SAM" id="Phobius"/>
    </source>
</evidence>
<dbReference type="EC" id="2.1.1.72" evidence="1"/>
<evidence type="ECO:0000256" key="6">
    <source>
        <dbReference type="ARBA" id="ARBA00023125"/>
    </source>
</evidence>
<dbReference type="InterPro" id="IPR050953">
    <property type="entry name" value="N4_N6_ade-DNA_methylase"/>
</dbReference>
<dbReference type="EMBL" id="FOHU01000010">
    <property type="protein sequence ID" value="SET42107.1"/>
    <property type="molecule type" value="Genomic_DNA"/>
</dbReference>
<keyword evidence="8" id="KW-0472">Membrane</keyword>
<keyword evidence="6" id="KW-0238">DNA-binding</keyword>
<dbReference type="Gene3D" id="3.40.50.150">
    <property type="entry name" value="Vaccinia Virus protein VP39"/>
    <property type="match status" value="1"/>
</dbReference>
<dbReference type="PANTHER" id="PTHR33841:SF6">
    <property type="entry name" value="TYPE II METHYLTRANSFERASE M.HINDII"/>
    <property type="match status" value="1"/>
</dbReference>
<dbReference type="Pfam" id="PF07669">
    <property type="entry name" value="Eco57I"/>
    <property type="match status" value="1"/>
</dbReference>
<evidence type="ECO:0000259" key="9">
    <source>
        <dbReference type="Pfam" id="PF07669"/>
    </source>
</evidence>
<feature type="domain" description="TaqI-like C-terminal specificity" evidence="10">
    <location>
        <begin position="592"/>
        <end position="678"/>
    </location>
</feature>
<evidence type="ECO:0000313" key="12">
    <source>
        <dbReference type="Proteomes" id="UP000199568"/>
    </source>
</evidence>
<dbReference type="SUPFAM" id="SSF53335">
    <property type="entry name" value="S-adenosyl-L-methionine-dependent methyltransferases"/>
    <property type="match status" value="1"/>
</dbReference>
<protein>
    <recommendedName>
        <fullName evidence="1">site-specific DNA-methyltransferase (adenine-specific)</fullName>
        <ecNumber evidence="1">2.1.1.72</ecNumber>
    </recommendedName>
</protein>
<evidence type="ECO:0000259" key="10">
    <source>
        <dbReference type="Pfam" id="PF12950"/>
    </source>
</evidence>
<organism evidence="11 12">
    <name type="scientific">Natronincola peptidivorans</name>
    <dbReference type="NCBI Taxonomy" id="426128"/>
    <lineage>
        <taxon>Bacteria</taxon>
        <taxon>Bacillati</taxon>
        <taxon>Bacillota</taxon>
        <taxon>Clostridia</taxon>
        <taxon>Peptostreptococcales</taxon>
        <taxon>Natronincolaceae</taxon>
        <taxon>Natronincola</taxon>
    </lineage>
</organism>
<dbReference type="Pfam" id="PF12950">
    <property type="entry name" value="TaqI_C"/>
    <property type="match status" value="1"/>
</dbReference>
<evidence type="ECO:0000256" key="5">
    <source>
        <dbReference type="ARBA" id="ARBA00022747"/>
    </source>
</evidence>
<keyword evidence="4" id="KW-0949">S-adenosyl-L-methionine</keyword>
<dbReference type="PROSITE" id="PS00092">
    <property type="entry name" value="N6_MTASE"/>
    <property type="match status" value="1"/>
</dbReference>
<dbReference type="STRING" id="426128.SAMN05660297_02355"/>
<dbReference type="PANTHER" id="PTHR33841">
    <property type="entry name" value="DNA METHYLTRANSFERASE YEEA-RELATED"/>
    <property type="match status" value="1"/>
</dbReference>
<gene>
    <name evidence="11" type="ORF">SAMN05660297_02355</name>
</gene>
<evidence type="ECO:0000256" key="1">
    <source>
        <dbReference type="ARBA" id="ARBA00011900"/>
    </source>
</evidence>
<dbReference type="AlphaFoldDB" id="A0A1I0EA64"/>
<keyword evidence="12" id="KW-1185">Reference proteome</keyword>
<dbReference type="InterPro" id="IPR029063">
    <property type="entry name" value="SAM-dependent_MTases_sf"/>
</dbReference>
<dbReference type="GO" id="GO:0032259">
    <property type="term" value="P:methylation"/>
    <property type="evidence" value="ECO:0007669"/>
    <property type="project" value="UniProtKB-KW"/>
</dbReference>
<dbReference type="InterPro" id="IPR025931">
    <property type="entry name" value="TaqI_C"/>
</dbReference>
<dbReference type="GO" id="GO:0009007">
    <property type="term" value="F:site-specific DNA-methyltransferase (adenine-specific) activity"/>
    <property type="evidence" value="ECO:0007669"/>
    <property type="project" value="UniProtKB-EC"/>
</dbReference>
<dbReference type="InterPro" id="IPR002052">
    <property type="entry name" value="DNA_methylase_N6_adenine_CS"/>
</dbReference>
<accession>A0A1I0EA64</accession>
<evidence type="ECO:0000256" key="7">
    <source>
        <dbReference type="ARBA" id="ARBA00047942"/>
    </source>
</evidence>
<dbReference type="GO" id="GO:0003677">
    <property type="term" value="F:DNA binding"/>
    <property type="evidence" value="ECO:0007669"/>
    <property type="project" value="UniProtKB-KW"/>
</dbReference>